<dbReference type="OrthoDB" id="3766406at2759"/>
<evidence type="ECO:0000313" key="3">
    <source>
        <dbReference type="Proteomes" id="UP000800200"/>
    </source>
</evidence>
<dbReference type="InterPro" id="IPR001810">
    <property type="entry name" value="F-box_dom"/>
</dbReference>
<dbReference type="AlphaFoldDB" id="A0A6A6E5R5"/>
<feature type="domain" description="F-box" evidence="1">
    <location>
        <begin position="65"/>
        <end position="111"/>
    </location>
</feature>
<dbReference type="PROSITE" id="PS50181">
    <property type="entry name" value="FBOX"/>
    <property type="match status" value="1"/>
</dbReference>
<name>A0A6A6E5R5_9PEZI</name>
<organism evidence="2 3">
    <name type="scientific">Zopfia rhizophila CBS 207.26</name>
    <dbReference type="NCBI Taxonomy" id="1314779"/>
    <lineage>
        <taxon>Eukaryota</taxon>
        <taxon>Fungi</taxon>
        <taxon>Dikarya</taxon>
        <taxon>Ascomycota</taxon>
        <taxon>Pezizomycotina</taxon>
        <taxon>Dothideomycetes</taxon>
        <taxon>Dothideomycetes incertae sedis</taxon>
        <taxon>Zopfiaceae</taxon>
        <taxon>Zopfia</taxon>
    </lineage>
</organism>
<sequence length="416" mass="47022">MFSSNTAPSIYSSRSRRDLIADFAAMVSQFSIKGIPRTKIIRKHPESEVNSMETEPNLPTLIIGRANLHTLPLELLLEITRYLSPSAVACLACVTRRLYADLDHSSFFKLKSKDIGEHTTLIYLLAKNQPHLTACWSCRSLHSSPSPNFNYTKYISDKIQQYVHLFSKSILKPSDNSLWKPQIQLYTPNISGPWKLKPELVFEISGIHIHFCLIRSTREHGALHNVGSCTSTLDSQGRKTLALTSEETESFTATLKWRTQARVLQGSFVHMTEWRIILSTPLLSRTFAKREPEPEARPERFHNLRAALKCIPLKCSDHCSEEAVMREVVCKLNQMLIGATNCVSAQKQPRYRCGEHVHWSSKFATDVEVLVVGARAVQIKIWRFFGQETGPKTRGGIGKTDVKGIFERAGSESGRR</sequence>
<reference evidence="2" key="1">
    <citation type="journal article" date="2020" name="Stud. Mycol.">
        <title>101 Dothideomycetes genomes: a test case for predicting lifestyles and emergence of pathogens.</title>
        <authorList>
            <person name="Haridas S."/>
            <person name="Albert R."/>
            <person name="Binder M."/>
            <person name="Bloem J."/>
            <person name="Labutti K."/>
            <person name="Salamov A."/>
            <person name="Andreopoulos B."/>
            <person name="Baker S."/>
            <person name="Barry K."/>
            <person name="Bills G."/>
            <person name="Bluhm B."/>
            <person name="Cannon C."/>
            <person name="Castanera R."/>
            <person name="Culley D."/>
            <person name="Daum C."/>
            <person name="Ezra D."/>
            <person name="Gonzalez J."/>
            <person name="Henrissat B."/>
            <person name="Kuo A."/>
            <person name="Liang C."/>
            <person name="Lipzen A."/>
            <person name="Lutzoni F."/>
            <person name="Magnuson J."/>
            <person name="Mondo S."/>
            <person name="Nolan M."/>
            <person name="Ohm R."/>
            <person name="Pangilinan J."/>
            <person name="Park H.-J."/>
            <person name="Ramirez L."/>
            <person name="Alfaro M."/>
            <person name="Sun H."/>
            <person name="Tritt A."/>
            <person name="Yoshinaga Y."/>
            <person name="Zwiers L.-H."/>
            <person name="Turgeon B."/>
            <person name="Goodwin S."/>
            <person name="Spatafora J."/>
            <person name="Crous P."/>
            <person name="Grigoriev I."/>
        </authorList>
    </citation>
    <scope>NUCLEOTIDE SEQUENCE</scope>
    <source>
        <strain evidence="2">CBS 207.26</strain>
    </source>
</reference>
<evidence type="ECO:0000313" key="2">
    <source>
        <dbReference type="EMBL" id="KAF2187261.1"/>
    </source>
</evidence>
<keyword evidence="3" id="KW-1185">Reference proteome</keyword>
<dbReference type="SUPFAM" id="SSF81383">
    <property type="entry name" value="F-box domain"/>
    <property type="match status" value="1"/>
</dbReference>
<gene>
    <name evidence="2" type="ORF">K469DRAFT_749090</name>
</gene>
<dbReference type="InterPro" id="IPR036047">
    <property type="entry name" value="F-box-like_dom_sf"/>
</dbReference>
<dbReference type="Proteomes" id="UP000800200">
    <property type="component" value="Unassembled WGS sequence"/>
</dbReference>
<dbReference type="EMBL" id="ML994627">
    <property type="protein sequence ID" value="KAF2187261.1"/>
    <property type="molecule type" value="Genomic_DNA"/>
</dbReference>
<evidence type="ECO:0000259" key="1">
    <source>
        <dbReference type="PROSITE" id="PS50181"/>
    </source>
</evidence>
<protein>
    <recommendedName>
        <fullName evidence="1">F-box domain-containing protein</fullName>
    </recommendedName>
</protein>
<accession>A0A6A6E5R5</accession>
<proteinExistence type="predicted"/>